<dbReference type="Proteomes" id="UP001159363">
    <property type="component" value="Chromosome 1"/>
</dbReference>
<feature type="transmembrane region" description="Helical" evidence="1">
    <location>
        <begin position="170"/>
        <end position="189"/>
    </location>
</feature>
<keyword evidence="1" id="KW-1133">Transmembrane helix</keyword>
<evidence type="ECO:0000313" key="3">
    <source>
        <dbReference type="Proteomes" id="UP001159363"/>
    </source>
</evidence>
<keyword evidence="3" id="KW-1185">Reference proteome</keyword>
<dbReference type="EMBL" id="JARBHB010000001">
    <property type="protein sequence ID" value="KAJ8897370.1"/>
    <property type="molecule type" value="Genomic_DNA"/>
</dbReference>
<sequence>MDDRMEGVFAYIIKDPPLIQAVPQQGIDSILLETEPYRHEMLVDRSIPKPGNFHERGSTDEMDESYEVDASQGYLKCHEKPSGDKVKPSGKTETDPLTTDRMFGILSGKPDIYEDKHHLAGNWLFGTQIVKKKHMEQKDVFNRPLPILRDECLNVVLFGRVLLQPAPSVMAVYVLGATVVIAIWWPALWSGIKDKRRDSPGTYPECEDRKLQQACARQMFHLPYCKNSFSVSISSYCNIGATVAEWLDCSPPTKVKRVQSLAEPLLDFCKWESCRTMPLVGGFSRGSPFREIVSKWSLLSRNAGVQKLIQCHPTFLSMDLVLPDRLHSVSHPIDYKTRRPITIIANDVFTGNCNRLKYIGKSVGIKGILGMFASWPAAEPQMLREAGEEVNDAEGTAELHVQWLQKDMLVMQLLRQELVAPWASLALFYGHSNICLQA</sequence>
<gene>
    <name evidence="2" type="ORF">PR048_002716</name>
</gene>
<accession>A0ABQ9IMG1</accession>
<comment type="caution">
    <text evidence="2">The sequence shown here is derived from an EMBL/GenBank/DDBJ whole genome shotgun (WGS) entry which is preliminary data.</text>
</comment>
<evidence type="ECO:0000256" key="1">
    <source>
        <dbReference type="SAM" id="Phobius"/>
    </source>
</evidence>
<protein>
    <submittedName>
        <fullName evidence="2">Uncharacterized protein</fullName>
    </submittedName>
</protein>
<keyword evidence="1" id="KW-0812">Transmembrane</keyword>
<organism evidence="2 3">
    <name type="scientific">Dryococelus australis</name>
    <dbReference type="NCBI Taxonomy" id="614101"/>
    <lineage>
        <taxon>Eukaryota</taxon>
        <taxon>Metazoa</taxon>
        <taxon>Ecdysozoa</taxon>
        <taxon>Arthropoda</taxon>
        <taxon>Hexapoda</taxon>
        <taxon>Insecta</taxon>
        <taxon>Pterygota</taxon>
        <taxon>Neoptera</taxon>
        <taxon>Polyneoptera</taxon>
        <taxon>Phasmatodea</taxon>
        <taxon>Verophasmatodea</taxon>
        <taxon>Anareolatae</taxon>
        <taxon>Phasmatidae</taxon>
        <taxon>Eurycanthinae</taxon>
        <taxon>Dryococelus</taxon>
    </lineage>
</organism>
<evidence type="ECO:0000313" key="2">
    <source>
        <dbReference type="EMBL" id="KAJ8897370.1"/>
    </source>
</evidence>
<proteinExistence type="predicted"/>
<name>A0ABQ9IMG1_9NEOP</name>
<keyword evidence="1" id="KW-0472">Membrane</keyword>
<reference evidence="2 3" key="1">
    <citation type="submission" date="2023-02" db="EMBL/GenBank/DDBJ databases">
        <title>LHISI_Scaffold_Assembly.</title>
        <authorList>
            <person name="Stuart O.P."/>
            <person name="Cleave R."/>
            <person name="Magrath M.J.L."/>
            <person name="Mikheyev A.S."/>
        </authorList>
    </citation>
    <scope>NUCLEOTIDE SEQUENCE [LARGE SCALE GENOMIC DNA]</scope>
    <source>
        <strain evidence="2">Daus_M_001</strain>
        <tissue evidence="2">Leg muscle</tissue>
    </source>
</reference>